<dbReference type="Proteomes" id="UP000515237">
    <property type="component" value="Chromosome"/>
</dbReference>
<dbReference type="Pfam" id="PF00072">
    <property type="entry name" value="Response_reg"/>
    <property type="match status" value="1"/>
</dbReference>
<evidence type="ECO:0000313" key="4">
    <source>
        <dbReference type="Proteomes" id="UP000515237"/>
    </source>
</evidence>
<dbReference type="SMART" id="SM00448">
    <property type="entry name" value="REC"/>
    <property type="match status" value="1"/>
</dbReference>
<dbReference type="RefSeq" id="WP_185270995.1">
    <property type="nucleotide sequence ID" value="NZ_CP055156.1"/>
</dbReference>
<dbReference type="InterPro" id="IPR011006">
    <property type="entry name" value="CheY-like_superfamily"/>
</dbReference>
<protein>
    <submittedName>
        <fullName evidence="3">Response regulator</fullName>
    </submittedName>
</protein>
<dbReference type="InterPro" id="IPR052893">
    <property type="entry name" value="TCS_response_regulator"/>
</dbReference>
<dbReference type="PANTHER" id="PTHR44520:SF2">
    <property type="entry name" value="RESPONSE REGULATOR RCP1"/>
    <property type="match status" value="1"/>
</dbReference>
<dbReference type="AlphaFoldDB" id="A0A7G7GBI3"/>
<keyword evidence="4" id="KW-1185">Reference proteome</keyword>
<dbReference type="PANTHER" id="PTHR44520">
    <property type="entry name" value="RESPONSE REGULATOR RCP1-RELATED"/>
    <property type="match status" value="1"/>
</dbReference>
<name>A0A7G7GBI3_9BACT</name>
<keyword evidence="1" id="KW-0597">Phosphoprotein</keyword>
<dbReference type="EMBL" id="CP055156">
    <property type="protein sequence ID" value="QNF34517.1"/>
    <property type="molecule type" value="Genomic_DNA"/>
</dbReference>
<dbReference type="PROSITE" id="PS50110">
    <property type="entry name" value="RESPONSE_REGULATORY"/>
    <property type="match status" value="1"/>
</dbReference>
<feature type="domain" description="Response regulatory" evidence="2">
    <location>
        <begin position="6"/>
        <end position="130"/>
    </location>
</feature>
<sequence length="133" mass="15062">MSKINCVLLIDDNETTSFINRLLIERLNITDQLLSVQDGRAALSLLQDRLNNGEALPDLILLDIKMPGMDGFEFYSTFKQQPEYASCFTVMLTTSQNARDLEQAKALGIPYFLTKPLTPQKLNDIINLHTSRK</sequence>
<proteinExistence type="predicted"/>
<reference evidence="3 4" key="1">
    <citation type="journal article" date="2018" name="Int. J. Syst. Evol. Microbiol.">
        <title>Adhaeribacter swui sp. nov., isolated from wet mud.</title>
        <authorList>
            <person name="Kim D.U."/>
            <person name="Kim K.W."/>
            <person name="Kang M.S."/>
            <person name="Kim J.Y."/>
            <person name="Jang J.H."/>
            <person name="Kim M.K."/>
        </authorList>
    </citation>
    <scope>NUCLEOTIDE SEQUENCE [LARGE SCALE GENOMIC DNA]</scope>
    <source>
        <strain evidence="3 4">KCTC 52873</strain>
    </source>
</reference>
<evidence type="ECO:0000259" key="2">
    <source>
        <dbReference type="PROSITE" id="PS50110"/>
    </source>
</evidence>
<dbReference type="Gene3D" id="3.40.50.2300">
    <property type="match status" value="1"/>
</dbReference>
<organism evidence="3 4">
    <name type="scientific">Adhaeribacter swui</name>
    <dbReference type="NCBI Taxonomy" id="2086471"/>
    <lineage>
        <taxon>Bacteria</taxon>
        <taxon>Pseudomonadati</taxon>
        <taxon>Bacteroidota</taxon>
        <taxon>Cytophagia</taxon>
        <taxon>Cytophagales</taxon>
        <taxon>Hymenobacteraceae</taxon>
        <taxon>Adhaeribacter</taxon>
    </lineage>
</organism>
<evidence type="ECO:0000256" key="1">
    <source>
        <dbReference type="PROSITE-ProRule" id="PRU00169"/>
    </source>
</evidence>
<dbReference type="InterPro" id="IPR001789">
    <property type="entry name" value="Sig_transdc_resp-reg_receiver"/>
</dbReference>
<feature type="modified residue" description="4-aspartylphosphate" evidence="1">
    <location>
        <position position="63"/>
    </location>
</feature>
<dbReference type="KEGG" id="aswu:HUW51_17955"/>
<gene>
    <name evidence="3" type="ORF">HUW51_17955</name>
</gene>
<evidence type="ECO:0000313" key="3">
    <source>
        <dbReference type="EMBL" id="QNF34517.1"/>
    </source>
</evidence>
<dbReference type="SUPFAM" id="SSF52172">
    <property type="entry name" value="CheY-like"/>
    <property type="match status" value="1"/>
</dbReference>
<dbReference type="GO" id="GO:0000160">
    <property type="term" value="P:phosphorelay signal transduction system"/>
    <property type="evidence" value="ECO:0007669"/>
    <property type="project" value="InterPro"/>
</dbReference>
<accession>A0A7G7GBI3</accession>